<dbReference type="KEGG" id="dpp:DICPUDRAFT_153799"/>
<dbReference type="GO" id="GO:0043186">
    <property type="term" value="C:P granule"/>
    <property type="evidence" value="ECO:0000318"/>
    <property type="project" value="GO_Central"/>
</dbReference>
<dbReference type="SUPFAM" id="SSF101690">
    <property type="entry name" value="PAZ domain"/>
    <property type="match status" value="1"/>
</dbReference>
<dbReference type="FunCoup" id="F0ZPS4">
    <property type="interactions" value="54"/>
</dbReference>
<dbReference type="PROSITE" id="PS50821">
    <property type="entry name" value="PAZ"/>
    <property type="match status" value="1"/>
</dbReference>
<dbReference type="GO" id="GO:0031047">
    <property type="term" value="P:regulatory ncRNA-mediated gene silencing"/>
    <property type="evidence" value="ECO:0000318"/>
    <property type="project" value="GO_Central"/>
</dbReference>
<feature type="compositionally biased region" description="Basic and acidic residues" evidence="2">
    <location>
        <begin position="1"/>
        <end position="11"/>
    </location>
</feature>
<dbReference type="CDD" id="cd02845">
    <property type="entry name" value="PAZ_piwi_like"/>
    <property type="match status" value="1"/>
</dbReference>
<dbReference type="VEuPathDB" id="AmoebaDB:DICPUDRAFT_153799"/>
<organism evidence="5 6">
    <name type="scientific">Dictyostelium purpureum</name>
    <name type="common">Slime mold</name>
    <dbReference type="NCBI Taxonomy" id="5786"/>
    <lineage>
        <taxon>Eukaryota</taxon>
        <taxon>Amoebozoa</taxon>
        <taxon>Evosea</taxon>
        <taxon>Eumycetozoa</taxon>
        <taxon>Dictyostelia</taxon>
        <taxon>Dictyosteliales</taxon>
        <taxon>Dictyosteliaceae</taxon>
        <taxon>Dictyostelium</taxon>
    </lineage>
</organism>
<dbReference type="InterPro" id="IPR014811">
    <property type="entry name" value="ArgoL1"/>
</dbReference>
<dbReference type="Gene3D" id="2.170.260.10">
    <property type="entry name" value="paz domain"/>
    <property type="match status" value="1"/>
</dbReference>
<dbReference type="InterPro" id="IPR012337">
    <property type="entry name" value="RNaseH-like_sf"/>
</dbReference>
<evidence type="ECO:0000256" key="1">
    <source>
        <dbReference type="RuleBase" id="RU361178"/>
    </source>
</evidence>
<dbReference type="OMA" id="WSKDMRN"/>
<dbReference type="Proteomes" id="UP000001064">
    <property type="component" value="Unassembled WGS sequence"/>
</dbReference>
<gene>
    <name evidence="5" type="ORF">DICPUDRAFT_153799</name>
</gene>
<sequence>MGPKQDSERGGRGGGRGGGYAGERGRGRGGAGAGGRGDGEYQGGGRGRGRGAGSGGNNEQQQYSPQHQQQQQQQYSPQQQQQQQSPQHQDFPPMGSGGRGGRGRGRGSGPRPVEQVNEPVPMQVTPVPQQQQQPLQQQQPTPMTTISTQPPAQGSISRRELVKDDDIENVASVPVAKKTIQSRQTSIITNFFPIIFKGSSKIFLYRLDFEPEQISRDSRTKLVRECPGFSDLVCRYDGASLLYTSNIIKSNSFIVNGVNILIKYTSEFDHTSKVATQFFNIFTKILFRQMNFSLMGRNYYTPLNKKTIEKYQLEIWKGYSSAISHTEAGVMLRVDTSSKVVRKKTALETIKGMNYRKSQCEAELTSSIVVTLYNNKTYRISGIDWNAKVTDKMEGNTTFLQYYQKNYPKSVITDFNQPLLKSEVKMRGQKQQIYLVPELAHLTGISDEMRKDFHIMKDIAEESNMDPPMRHSILDSFVKSLNTNPKNEKQIKDWSVAYQPSLTVNGVILDPPKSIPNNTSVKGLKWCFIIDKRDFERNGQNLHTFIQLSGFPNPTVVHPDMPRNFRDVRSNLYTDIMEKYVEQGYRFFLIIIPQNNPEVYKGIKVKSFTEYKVLTQCIFLRTFEKGRPVALKLKNQVFAKLGIAPWTINNVFKGVPKKTMIVGIDVGHNSDIRGRSVVGFVSTLDDSFTKYHSRCYLQERPGKEIIETLCNATKEALAAYFRLNNTLPELVIVYRDGVGDGMLDLVNKFEISEMHKAFSETPSSWGAKPKLMFTVVKKNTNARFFTNDARKGNPEPGTLIDSQITKPNWYDFYLVSQVAFKGSVNPTHYHVLCDEYGIPSDCFHFFTFQMCHLYYNFEKSVRVPAPCQYAHRLAFLIGRTVNRNVAPELSQYLYFL</sequence>
<dbReference type="SUPFAM" id="SSF53098">
    <property type="entry name" value="Ribonuclease H-like"/>
    <property type="match status" value="1"/>
</dbReference>
<dbReference type="InParanoid" id="F0ZPS4"/>
<dbReference type="GO" id="GO:0004521">
    <property type="term" value="F:RNA endonuclease activity"/>
    <property type="evidence" value="ECO:0000318"/>
    <property type="project" value="GO_Central"/>
</dbReference>
<feature type="compositionally biased region" description="Low complexity" evidence="2">
    <location>
        <begin position="60"/>
        <end position="89"/>
    </location>
</feature>
<dbReference type="eggNOG" id="KOG1042">
    <property type="taxonomic scope" value="Eukaryota"/>
</dbReference>
<feature type="region of interest" description="Disordered" evidence="2">
    <location>
        <begin position="1"/>
        <end position="163"/>
    </location>
</feature>
<feature type="compositionally biased region" description="Low complexity" evidence="2">
    <location>
        <begin position="119"/>
        <end position="151"/>
    </location>
</feature>
<dbReference type="Pfam" id="PF08699">
    <property type="entry name" value="ArgoL1"/>
    <property type="match status" value="1"/>
</dbReference>
<dbReference type="OrthoDB" id="445936at2759"/>
<dbReference type="PROSITE" id="PS50822">
    <property type="entry name" value="PIWI"/>
    <property type="match status" value="1"/>
</dbReference>
<dbReference type="Gene3D" id="3.30.420.10">
    <property type="entry name" value="Ribonuclease H-like superfamily/Ribonuclease H"/>
    <property type="match status" value="1"/>
</dbReference>
<feature type="domain" description="Piwi" evidence="4">
    <location>
        <begin position="587"/>
        <end position="882"/>
    </location>
</feature>
<feature type="compositionally biased region" description="Gly residues" evidence="2">
    <location>
        <begin position="12"/>
        <end position="56"/>
    </location>
</feature>
<dbReference type="Gene3D" id="3.40.50.2300">
    <property type="match status" value="1"/>
</dbReference>
<dbReference type="EMBL" id="GL871114">
    <property type="protein sequence ID" value="EGC34059.1"/>
    <property type="molecule type" value="Genomic_DNA"/>
</dbReference>
<evidence type="ECO:0000259" key="3">
    <source>
        <dbReference type="PROSITE" id="PS50821"/>
    </source>
</evidence>
<dbReference type="SMART" id="SM00950">
    <property type="entry name" value="Piwi"/>
    <property type="match status" value="1"/>
</dbReference>
<dbReference type="RefSeq" id="XP_003289423.1">
    <property type="nucleotide sequence ID" value="XM_003289375.1"/>
</dbReference>
<protein>
    <submittedName>
        <fullName evidence="5">Uncharacterized protein</fullName>
    </submittedName>
</protein>
<comment type="similarity">
    <text evidence="1">Belongs to the argonaute family.</text>
</comment>
<dbReference type="InterPro" id="IPR036397">
    <property type="entry name" value="RNaseH_sf"/>
</dbReference>
<dbReference type="PANTHER" id="PTHR22891">
    <property type="entry name" value="EUKARYOTIC TRANSLATION INITIATION FACTOR 2C"/>
    <property type="match status" value="1"/>
</dbReference>
<dbReference type="Pfam" id="PF02171">
    <property type="entry name" value="Piwi"/>
    <property type="match status" value="1"/>
</dbReference>
<name>F0ZPS4_DICPU</name>
<dbReference type="CDD" id="cd04658">
    <property type="entry name" value="Piwi_piwi-like_Euk"/>
    <property type="match status" value="1"/>
</dbReference>
<dbReference type="Pfam" id="PF02170">
    <property type="entry name" value="PAZ"/>
    <property type="match status" value="1"/>
</dbReference>
<dbReference type="SMART" id="SM00949">
    <property type="entry name" value="PAZ"/>
    <property type="match status" value="1"/>
</dbReference>
<evidence type="ECO:0000313" key="5">
    <source>
        <dbReference type="EMBL" id="EGC34059.1"/>
    </source>
</evidence>
<dbReference type="STRING" id="5786.F0ZPS4"/>
<dbReference type="GO" id="GO:0005634">
    <property type="term" value="C:nucleus"/>
    <property type="evidence" value="ECO:0000318"/>
    <property type="project" value="GO_Central"/>
</dbReference>
<evidence type="ECO:0000256" key="2">
    <source>
        <dbReference type="SAM" id="MobiDB-lite"/>
    </source>
</evidence>
<dbReference type="GeneID" id="10502453"/>
<evidence type="ECO:0000259" key="4">
    <source>
        <dbReference type="PROSITE" id="PS50822"/>
    </source>
</evidence>
<dbReference type="InterPro" id="IPR036085">
    <property type="entry name" value="PAZ_dom_sf"/>
</dbReference>
<dbReference type="InterPro" id="IPR003100">
    <property type="entry name" value="PAZ_dom"/>
</dbReference>
<dbReference type="InterPro" id="IPR003165">
    <property type="entry name" value="Piwi"/>
</dbReference>
<accession>F0ZPS4</accession>
<dbReference type="GO" id="GO:0034584">
    <property type="term" value="F:piRNA binding"/>
    <property type="evidence" value="ECO:0000318"/>
    <property type="project" value="GO_Central"/>
</dbReference>
<evidence type="ECO:0000313" key="6">
    <source>
        <dbReference type="Proteomes" id="UP000001064"/>
    </source>
</evidence>
<proteinExistence type="inferred from homology"/>
<dbReference type="FunFam" id="3.30.420.10:FF:000014">
    <property type="entry name" value="Piwi-like RNA-mediated gene silencing 1"/>
    <property type="match status" value="1"/>
</dbReference>
<keyword evidence="6" id="KW-1185">Reference proteome</keyword>
<dbReference type="AlphaFoldDB" id="F0ZPS4"/>
<feature type="domain" description="PAZ" evidence="3">
    <location>
        <begin position="345"/>
        <end position="444"/>
    </location>
</feature>
<reference evidence="6" key="1">
    <citation type="journal article" date="2011" name="Genome Biol.">
        <title>Comparative genomics of the social amoebae Dictyostelium discoideum and Dictyostelium purpureum.</title>
        <authorList>
            <consortium name="US DOE Joint Genome Institute (JGI-PGF)"/>
            <person name="Sucgang R."/>
            <person name="Kuo A."/>
            <person name="Tian X."/>
            <person name="Salerno W."/>
            <person name="Parikh A."/>
            <person name="Feasley C.L."/>
            <person name="Dalin E."/>
            <person name="Tu H."/>
            <person name="Huang E."/>
            <person name="Barry K."/>
            <person name="Lindquist E."/>
            <person name="Shapiro H."/>
            <person name="Bruce D."/>
            <person name="Schmutz J."/>
            <person name="Salamov A."/>
            <person name="Fey P."/>
            <person name="Gaudet P."/>
            <person name="Anjard C."/>
            <person name="Babu M.M."/>
            <person name="Basu S."/>
            <person name="Bushmanova Y."/>
            <person name="van der Wel H."/>
            <person name="Katoh-Kurasawa M."/>
            <person name="Dinh C."/>
            <person name="Coutinho P.M."/>
            <person name="Saito T."/>
            <person name="Elias M."/>
            <person name="Schaap P."/>
            <person name="Kay R.R."/>
            <person name="Henrissat B."/>
            <person name="Eichinger L."/>
            <person name="Rivero F."/>
            <person name="Putnam N.H."/>
            <person name="West C.M."/>
            <person name="Loomis W.F."/>
            <person name="Chisholm R.L."/>
            <person name="Shaulsky G."/>
            <person name="Strassmann J.E."/>
            <person name="Queller D.C."/>
            <person name="Kuspa A."/>
            <person name="Grigoriev I.V."/>
        </authorList>
    </citation>
    <scope>NUCLEOTIDE SEQUENCE [LARGE SCALE GENOMIC DNA]</scope>
    <source>
        <strain evidence="6">QSDP1</strain>
    </source>
</reference>